<accession>V2UBE7</accession>
<gene>
    <name evidence="1" type="ORF">P255_01222</name>
</gene>
<sequence>MLPLTLFFVADLGTMHVKLLKSTFVLIGLSSLMLSGCQVVNVKRQALNVTISNERDSILTRDQLSEASLNVLSMTGREAKSCVESPVACLKNMQQIPQEQLFSTASELYLAKAKLLENSSACKKRPKPKQHLSEKYQQQQQLFSSCITEEGEMLDKSIRYSYAYLFHSTREPAQRIFDNRQVQVRDFYNQAIAKLASAYPAQSIEQQTTNQPASIKIGNSTYQIDFSDYPDLAHQPIASYLSSYNMNFSGLRSINRRDGFGSEFVVVLPKKQRNEENQYILDPLRYQFNTGSNPNIHAPRYLASTITIEPEKNTSLQSLLNNSPMVVKIHDPYRYDRIKIEHSTYPLAANFSVPYGLWLAQNNLGKSAYLSLIDRDKNIVMPHLYMLEPFNPNKKVIVLIHGLASSPEAWVRLTNDIMSDPVLREHYQVWQVFYSTNMPIIESRFQIYALLKQSFALVDPKAPAYSDAVLIGHSMGGIIARLLVSNQNLSTPAFKIYNSRSLLAHKTDPVILERFNIQPITNFNRAIFLSSPNKGTAFAELWFTKMARRIIRVPSVFMGAIGDTLEGDLNVKGTIKQLNQSIIQNGPSDLSYKSKFIALTKNVNPPKGFIFHSIIGNDTKSNDPQKITDGIVPYSSAHLDGAASEKIIHGGHSIQETPEAVLELRRILRLHLIQHGLYQAPTAK</sequence>
<evidence type="ECO:0000313" key="1">
    <source>
        <dbReference type="EMBL" id="ESK51793.1"/>
    </source>
</evidence>
<dbReference type="Proteomes" id="UP000018418">
    <property type="component" value="Unassembled WGS sequence"/>
</dbReference>
<organism evidence="1 2">
    <name type="scientific">Acinetobacter brisouii CIP 110357</name>
    <dbReference type="NCBI Taxonomy" id="1341683"/>
    <lineage>
        <taxon>Bacteria</taxon>
        <taxon>Pseudomonadati</taxon>
        <taxon>Pseudomonadota</taxon>
        <taxon>Gammaproteobacteria</taxon>
        <taxon>Moraxellales</taxon>
        <taxon>Moraxellaceae</taxon>
        <taxon>Acinetobacter</taxon>
    </lineage>
</organism>
<proteinExistence type="predicted"/>
<dbReference type="STRING" id="396323.VH98_09270"/>
<dbReference type="Gene3D" id="3.40.50.1820">
    <property type="entry name" value="alpha/beta hydrolase"/>
    <property type="match status" value="1"/>
</dbReference>
<keyword evidence="2" id="KW-1185">Reference proteome</keyword>
<dbReference type="SUPFAM" id="SSF53474">
    <property type="entry name" value="alpha/beta-Hydrolases"/>
    <property type="match status" value="1"/>
</dbReference>
<evidence type="ECO:0008006" key="3">
    <source>
        <dbReference type="Google" id="ProtNLM"/>
    </source>
</evidence>
<name>V2UBE7_9GAMM</name>
<comment type="caution">
    <text evidence="1">The sequence shown here is derived from an EMBL/GenBank/DDBJ whole genome shotgun (WGS) entry which is preliminary data.</text>
</comment>
<dbReference type="InterPro" id="IPR029058">
    <property type="entry name" value="AB_hydrolase_fold"/>
</dbReference>
<dbReference type="HOGENOM" id="CLU_016928_0_0_6"/>
<evidence type="ECO:0000313" key="2">
    <source>
        <dbReference type="Proteomes" id="UP000018418"/>
    </source>
</evidence>
<reference evidence="1 2" key="1">
    <citation type="submission" date="2013-10" db="EMBL/GenBank/DDBJ databases">
        <title>The Genome Sequence of Acinetobacter brisouii CIP 110357.</title>
        <authorList>
            <consortium name="The Broad Institute Genomics Platform"/>
            <consortium name="The Broad Institute Genome Sequencing Center for Infectious Disease"/>
            <person name="Cerqueira G."/>
            <person name="Feldgarden M."/>
            <person name="Courvalin P."/>
            <person name="Grillot-Courvalin C."/>
            <person name="Clermont D."/>
            <person name="Rocha E."/>
            <person name="Yoon E.-J."/>
            <person name="Nemec A."/>
            <person name="Young S.K."/>
            <person name="Zeng Q."/>
            <person name="Gargeya S."/>
            <person name="Fitzgerald M."/>
            <person name="Abouelleil A."/>
            <person name="Alvarado L."/>
            <person name="Berlin A.M."/>
            <person name="Chapman S.B."/>
            <person name="Gainer-Dewar J."/>
            <person name="Goldberg J."/>
            <person name="Gnerre S."/>
            <person name="Griggs A."/>
            <person name="Gujja S."/>
            <person name="Hansen M."/>
            <person name="Howarth C."/>
            <person name="Imamovic A."/>
            <person name="Ireland A."/>
            <person name="Larimer J."/>
            <person name="McCowan C."/>
            <person name="Murphy C."/>
            <person name="Pearson M."/>
            <person name="Poon T.W."/>
            <person name="Priest M."/>
            <person name="Roberts A."/>
            <person name="Saif S."/>
            <person name="Shea T."/>
            <person name="Sykes S."/>
            <person name="Wortman J."/>
            <person name="Nusbaum C."/>
            <person name="Birren B."/>
        </authorList>
    </citation>
    <scope>NUCLEOTIDE SEQUENCE [LARGE SCALE GENOMIC DNA]</scope>
    <source>
        <strain evidence="1 2">CIP 110357</strain>
    </source>
</reference>
<dbReference type="AlphaFoldDB" id="V2UBE7"/>
<protein>
    <recommendedName>
        <fullName evidence="3">AB hydrolase-1 domain-containing protein</fullName>
    </recommendedName>
</protein>
<dbReference type="EMBL" id="AYEU01000005">
    <property type="protein sequence ID" value="ESK51793.1"/>
    <property type="molecule type" value="Genomic_DNA"/>
</dbReference>
<dbReference type="PATRIC" id="fig|1341683.3.peg.1210"/>